<evidence type="ECO:0000256" key="1">
    <source>
        <dbReference type="SAM" id="MobiDB-lite"/>
    </source>
</evidence>
<evidence type="ECO:0000313" key="4">
    <source>
        <dbReference type="Proteomes" id="UP000324222"/>
    </source>
</evidence>
<feature type="transmembrane region" description="Helical" evidence="2">
    <location>
        <begin position="65"/>
        <end position="83"/>
    </location>
</feature>
<keyword evidence="2" id="KW-0812">Transmembrane</keyword>
<comment type="caution">
    <text evidence="3">The sequence shown here is derived from an EMBL/GenBank/DDBJ whole genome shotgun (WGS) entry which is preliminary data.</text>
</comment>
<name>A0A5B7I256_PORTR</name>
<dbReference type="AlphaFoldDB" id="A0A5B7I256"/>
<accession>A0A5B7I256</accession>
<evidence type="ECO:0000313" key="3">
    <source>
        <dbReference type="EMBL" id="MPC79441.1"/>
    </source>
</evidence>
<proteinExistence type="predicted"/>
<keyword evidence="2" id="KW-1133">Transmembrane helix</keyword>
<gene>
    <name evidence="3" type="ORF">E2C01_073969</name>
</gene>
<sequence>MSHTSSRVRSLVTSSESTGISTLLYCCLLPDRVKKTKLTTVDNTTTKVSRHAVLNSTDLVGSGHLLTHIIFLLVVLCGCFLVPHNVGGEQLNSDSSATPDKASNLKKVPTPLPNDQLKDSSTECTSKGVVCNLHPNLIEGNLSLELSVRSDNGQEQQQDNDEETAREWTTARSNRVHHLQTPRPKFKLGSTGNHGRAYLTITPL</sequence>
<reference evidence="3 4" key="1">
    <citation type="submission" date="2019-05" db="EMBL/GenBank/DDBJ databases">
        <title>Another draft genome of Portunus trituberculatus and its Hox gene families provides insights of decapod evolution.</title>
        <authorList>
            <person name="Jeong J.-H."/>
            <person name="Song I."/>
            <person name="Kim S."/>
            <person name="Choi T."/>
            <person name="Kim D."/>
            <person name="Ryu S."/>
            <person name="Kim W."/>
        </authorList>
    </citation>
    <scope>NUCLEOTIDE SEQUENCE [LARGE SCALE GENOMIC DNA]</scope>
    <source>
        <tissue evidence="3">Muscle</tissue>
    </source>
</reference>
<dbReference type="Proteomes" id="UP000324222">
    <property type="component" value="Unassembled WGS sequence"/>
</dbReference>
<feature type="region of interest" description="Disordered" evidence="1">
    <location>
        <begin position="90"/>
        <end position="120"/>
    </location>
</feature>
<keyword evidence="2" id="KW-0472">Membrane</keyword>
<evidence type="ECO:0000256" key="2">
    <source>
        <dbReference type="SAM" id="Phobius"/>
    </source>
</evidence>
<protein>
    <submittedName>
        <fullName evidence="3">Uncharacterized protein</fullName>
    </submittedName>
</protein>
<organism evidence="3 4">
    <name type="scientific">Portunus trituberculatus</name>
    <name type="common">Swimming crab</name>
    <name type="synonym">Neptunus trituberculatus</name>
    <dbReference type="NCBI Taxonomy" id="210409"/>
    <lineage>
        <taxon>Eukaryota</taxon>
        <taxon>Metazoa</taxon>
        <taxon>Ecdysozoa</taxon>
        <taxon>Arthropoda</taxon>
        <taxon>Crustacea</taxon>
        <taxon>Multicrustacea</taxon>
        <taxon>Malacostraca</taxon>
        <taxon>Eumalacostraca</taxon>
        <taxon>Eucarida</taxon>
        <taxon>Decapoda</taxon>
        <taxon>Pleocyemata</taxon>
        <taxon>Brachyura</taxon>
        <taxon>Eubrachyura</taxon>
        <taxon>Portunoidea</taxon>
        <taxon>Portunidae</taxon>
        <taxon>Portuninae</taxon>
        <taxon>Portunus</taxon>
    </lineage>
</organism>
<keyword evidence="4" id="KW-1185">Reference proteome</keyword>
<dbReference type="EMBL" id="VSRR010051168">
    <property type="protein sequence ID" value="MPC79441.1"/>
    <property type="molecule type" value="Genomic_DNA"/>
</dbReference>